<dbReference type="Proteomes" id="UP000308600">
    <property type="component" value="Unassembled WGS sequence"/>
</dbReference>
<dbReference type="EMBL" id="ML208375">
    <property type="protein sequence ID" value="TFK67465.1"/>
    <property type="molecule type" value="Genomic_DNA"/>
</dbReference>
<evidence type="ECO:0000313" key="1">
    <source>
        <dbReference type="EMBL" id="TFK67465.1"/>
    </source>
</evidence>
<sequence length="329" mass="37200">MNLHKTRGPKCWVVQQLDTLHEQQCSLSWSLDDEIECSFFESPPIFTHPLPPLPEIEGDDDILLDVWAHRSLRRNGGEDGDNLRLSDLGEQIFPAVITQHCFSRRPRLSRREIVSLREDVVSDPRILAMSRSYNIARRLKVPAGYRMVEDDVEELRHFWYRFIGALSHRNGLDAVQVWVSNLIDFQLEAPTTLSGPPSPSTSTSTLVNISNHVHIYSPAPTPRPPAIPLPQPDPVPAPYMNPPNFVPLPRGQNGTHSPFSLAFFHQRILDEFGIQPTYVPEHEGSPHAGKWTIRCFMGTAEMGRGVGPNQKQAKNSAARQVWFSLWGNQ</sequence>
<proteinExistence type="predicted"/>
<evidence type="ECO:0000313" key="2">
    <source>
        <dbReference type="Proteomes" id="UP000308600"/>
    </source>
</evidence>
<reference evidence="1 2" key="1">
    <citation type="journal article" date="2019" name="Nat. Ecol. Evol.">
        <title>Megaphylogeny resolves global patterns of mushroom evolution.</title>
        <authorList>
            <person name="Varga T."/>
            <person name="Krizsan K."/>
            <person name="Foldi C."/>
            <person name="Dima B."/>
            <person name="Sanchez-Garcia M."/>
            <person name="Sanchez-Ramirez S."/>
            <person name="Szollosi G.J."/>
            <person name="Szarkandi J.G."/>
            <person name="Papp V."/>
            <person name="Albert L."/>
            <person name="Andreopoulos W."/>
            <person name="Angelini C."/>
            <person name="Antonin V."/>
            <person name="Barry K.W."/>
            <person name="Bougher N.L."/>
            <person name="Buchanan P."/>
            <person name="Buyck B."/>
            <person name="Bense V."/>
            <person name="Catcheside P."/>
            <person name="Chovatia M."/>
            <person name="Cooper J."/>
            <person name="Damon W."/>
            <person name="Desjardin D."/>
            <person name="Finy P."/>
            <person name="Geml J."/>
            <person name="Haridas S."/>
            <person name="Hughes K."/>
            <person name="Justo A."/>
            <person name="Karasinski D."/>
            <person name="Kautmanova I."/>
            <person name="Kiss B."/>
            <person name="Kocsube S."/>
            <person name="Kotiranta H."/>
            <person name="LaButti K.M."/>
            <person name="Lechner B.E."/>
            <person name="Liimatainen K."/>
            <person name="Lipzen A."/>
            <person name="Lukacs Z."/>
            <person name="Mihaltcheva S."/>
            <person name="Morgado L.N."/>
            <person name="Niskanen T."/>
            <person name="Noordeloos M.E."/>
            <person name="Ohm R.A."/>
            <person name="Ortiz-Santana B."/>
            <person name="Ovrebo C."/>
            <person name="Racz N."/>
            <person name="Riley R."/>
            <person name="Savchenko A."/>
            <person name="Shiryaev A."/>
            <person name="Soop K."/>
            <person name="Spirin V."/>
            <person name="Szebenyi C."/>
            <person name="Tomsovsky M."/>
            <person name="Tulloss R.E."/>
            <person name="Uehling J."/>
            <person name="Grigoriev I.V."/>
            <person name="Vagvolgyi C."/>
            <person name="Papp T."/>
            <person name="Martin F.M."/>
            <person name="Miettinen O."/>
            <person name="Hibbett D.S."/>
            <person name="Nagy L.G."/>
        </authorList>
    </citation>
    <scope>NUCLEOTIDE SEQUENCE [LARGE SCALE GENOMIC DNA]</scope>
    <source>
        <strain evidence="1 2">NL-1719</strain>
    </source>
</reference>
<organism evidence="1 2">
    <name type="scientific">Pluteus cervinus</name>
    <dbReference type="NCBI Taxonomy" id="181527"/>
    <lineage>
        <taxon>Eukaryota</taxon>
        <taxon>Fungi</taxon>
        <taxon>Dikarya</taxon>
        <taxon>Basidiomycota</taxon>
        <taxon>Agaricomycotina</taxon>
        <taxon>Agaricomycetes</taxon>
        <taxon>Agaricomycetidae</taxon>
        <taxon>Agaricales</taxon>
        <taxon>Pluteineae</taxon>
        <taxon>Pluteaceae</taxon>
        <taxon>Pluteus</taxon>
    </lineage>
</organism>
<protein>
    <submittedName>
        <fullName evidence="1">Uncharacterized protein</fullName>
    </submittedName>
</protein>
<keyword evidence="2" id="KW-1185">Reference proteome</keyword>
<gene>
    <name evidence="1" type="ORF">BDN72DRAFT_95888</name>
</gene>
<accession>A0ACD3ANV6</accession>
<name>A0ACD3ANV6_9AGAR</name>